<evidence type="ECO:0000313" key="2">
    <source>
        <dbReference type="EMBL" id="AYC31309.1"/>
    </source>
</evidence>
<keyword evidence="3" id="KW-1185">Reference proteome</keyword>
<dbReference type="GO" id="GO:0016787">
    <property type="term" value="F:hydrolase activity"/>
    <property type="evidence" value="ECO:0007669"/>
    <property type="project" value="UniProtKB-KW"/>
</dbReference>
<dbReference type="Pfam" id="PF00561">
    <property type="entry name" value="Abhydrolase_1"/>
    <property type="match status" value="1"/>
</dbReference>
<sequence>MKTLPTFHHVIQGPEGAPWLTFIPGIGNDASFWAQQAEALAGHFRVLCFDPWGHGQSPLPPQDCRFADIVEGVVQLWDTLGIERSSVVGLGFGGSLALALALEHPQRIERLVAFCCRPRQPDDRREFWQARCEAAQAQGMDKLADVTVDRWLSPEFRAARPEVDQLLRTMMKGTTLEGYLAYVRAFIEMDFAERFNDIQVPALLVAGEHDHGGGPVADMRQMAAQNPRMQLAVIGSVGHICNHEAPAQVEKLLKQYLVV</sequence>
<dbReference type="Gene3D" id="3.40.50.1820">
    <property type="entry name" value="alpha/beta hydrolase"/>
    <property type="match status" value="1"/>
</dbReference>
<name>A0A385YWP6_9PSED</name>
<organism evidence="2 3">
    <name type="scientific">Pseudomonas cavernae</name>
    <dbReference type="NCBI Taxonomy" id="2320867"/>
    <lineage>
        <taxon>Bacteria</taxon>
        <taxon>Pseudomonadati</taxon>
        <taxon>Pseudomonadota</taxon>
        <taxon>Gammaproteobacteria</taxon>
        <taxon>Pseudomonadales</taxon>
        <taxon>Pseudomonadaceae</taxon>
        <taxon>Pseudomonas</taxon>
    </lineage>
</organism>
<gene>
    <name evidence="2" type="ORF">D3880_02390</name>
</gene>
<dbReference type="InterPro" id="IPR000073">
    <property type="entry name" value="AB_hydrolase_1"/>
</dbReference>
<dbReference type="SUPFAM" id="SSF53474">
    <property type="entry name" value="alpha/beta-Hydrolases"/>
    <property type="match status" value="1"/>
</dbReference>
<dbReference type="PRINTS" id="PR00111">
    <property type="entry name" value="ABHYDROLASE"/>
</dbReference>
<dbReference type="Proteomes" id="UP000265560">
    <property type="component" value="Chromosome"/>
</dbReference>
<reference evidence="3" key="1">
    <citation type="submission" date="2018-09" db="EMBL/GenBank/DDBJ databases">
        <authorList>
            <person name="Zhu H."/>
        </authorList>
    </citation>
    <scope>NUCLEOTIDE SEQUENCE [LARGE SCALE GENOMIC DNA]</scope>
    <source>
        <strain evidence="3">K2W31S-8</strain>
    </source>
</reference>
<dbReference type="RefSeq" id="WP_119891942.1">
    <property type="nucleotide sequence ID" value="NZ_CP032419.1"/>
</dbReference>
<proteinExistence type="predicted"/>
<evidence type="ECO:0000259" key="1">
    <source>
        <dbReference type="Pfam" id="PF00561"/>
    </source>
</evidence>
<dbReference type="OrthoDB" id="9779853at2"/>
<dbReference type="InterPro" id="IPR029058">
    <property type="entry name" value="AB_hydrolase_fold"/>
</dbReference>
<keyword evidence="2" id="KW-0378">Hydrolase</keyword>
<dbReference type="PANTHER" id="PTHR43798">
    <property type="entry name" value="MONOACYLGLYCEROL LIPASE"/>
    <property type="match status" value="1"/>
</dbReference>
<accession>A0A385YWP6</accession>
<evidence type="ECO:0000313" key="3">
    <source>
        <dbReference type="Proteomes" id="UP000265560"/>
    </source>
</evidence>
<feature type="domain" description="AB hydrolase-1" evidence="1">
    <location>
        <begin position="18"/>
        <end position="245"/>
    </location>
</feature>
<dbReference type="InterPro" id="IPR050266">
    <property type="entry name" value="AB_hydrolase_sf"/>
</dbReference>
<dbReference type="AlphaFoldDB" id="A0A385YWP6"/>
<protein>
    <submittedName>
        <fullName evidence="2">Alpha/beta fold hydrolase</fullName>
    </submittedName>
</protein>
<dbReference type="EMBL" id="CP032419">
    <property type="protein sequence ID" value="AYC31309.1"/>
    <property type="molecule type" value="Genomic_DNA"/>
</dbReference>
<dbReference type="KEGG" id="pcav:D3880_02390"/>